<dbReference type="PANTHER" id="PTHR42110">
    <property type="entry name" value="L-ASPARAGINASE, PUTATIVE (AFU_ORTHOLOGUE AFUA_3G11890)-RELATED"/>
    <property type="match status" value="1"/>
</dbReference>
<dbReference type="OrthoDB" id="9780674at2"/>
<dbReference type="AlphaFoldDB" id="A0A495VVM6"/>
<accession>A0A495VVM6</accession>
<keyword evidence="2" id="KW-1185">Reference proteome</keyword>
<dbReference type="EMBL" id="RBXO01000001">
    <property type="protein sequence ID" value="RKT53481.1"/>
    <property type="molecule type" value="Genomic_DNA"/>
</dbReference>
<dbReference type="Proteomes" id="UP000282084">
    <property type="component" value="Unassembled WGS sequence"/>
</dbReference>
<sequence>MAHELVAEVWRGEFLESVHHGSVVALDPTGRAELLVGQPEQVAYPRSSNKPVQALAMLRHGLPLDGELLALACASHSGEDFHVDGVLRILDGAGLPESALRCTPDLPIGEDARTAHLAAGRGPAPRYMNCSGKHAAMLATCVVNGWPTDTYLDPAHPLQRAVRDTLEELAGEPVGAEGVDGCGAPLFGISLVGLARAFARIATAEDGPERRVARAMSEHPEWVGGTGRDVTRLMRALPGAVAKDGAEGVYAIGLPTGEAVACKIADGSGRARALVLVAALRRLGVEGPEDLATVPVLGHGRPVGAIRPSSALTG</sequence>
<evidence type="ECO:0000313" key="1">
    <source>
        <dbReference type="EMBL" id="RKT53481.1"/>
    </source>
</evidence>
<dbReference type="PANTHER" id="PTHR42110:SF1">
    <property type="entry name" value="L-ASPARAGINASE, PUTATIVE (AFU_ORTHOLOGUE AFUA_3G11890)-RELATED"/>
    <property type="match status" value="1"/>
</dbReference>
<comment type="caution">
    <text evidence="1">The sequence shown here is derived from an EMBL/GenBank/DDBJ whole genome shotgun (WGS) entry which is preliminary data.</text>
</comment>
<gene>
    <name evidence="1" type="ORF">C8E97_2046</name>
</gene>
<reference evidence="1 2" key="1">
    <citation type="submission" date="2018-10" db="EMBL/GenBank/DDBJ databases">
        <title>Sequencing the genomes of 1000 actinobacteria strains.</title>
        <authorList>
            <person name="Klenk H.-P."/>
        </authorList>
    </citation>
    <scope>NUCLEOTIDE SEQUENCE [LARGE SCALE GENOMIC DNA]</scope>
    <source>
        <strain evidence="1 2">DSM 43800</strain>
    </source>
</reference>
<dbReference type="InterPro" id="IPR010349">
    <property type="entry name" value="Asparaginase_II"/>
</dbReference>
<name>A0A495VVM6_9PSEU</name>
<dbReference type="RefSeq" id="WP_121003771.1">
    <property type="nucleotide sequence ID" value="NZ_RBXO01000001.1"/>
</dbReference>
<evidence type="ECO:0000313" key="2">
    <source>
        <dbReference type="Proteomes" id="UP000282084"/>
    </source>
</evidence>
<dbReference type="Pfam" id="PF06089">
    <property type="entry name" value="Asparaginase_II"/>
    <property type="match status" value="1"/>
</dbReference>
<protein>
    <submittedName>
        <fullName evidence="1">Asparaginase</fullName>
    </submittedName>
</protein>
<proteinExistence type="predicted"/>
<organism evidence="1 2">
    <name type="scientific">Saccharothrix australiensis</name>
    <dbReference type="NCBI Taxonomy" id="2072"/>
    <lineage>
        <taxon>Bacteria</taxon>
        <taxon>Bacillati</taxon>
        <taxon>Actinomycetota</taxon>
        <taxon>Actinomycetes</taxon>
        <taxon>Pseudonocardiales</taxon>
        <taxon>Pseudonocardiaceae</taxon>
        <taxon>Saccharothrix</taxon>
    </lineage>
</organism>